<sequence>MAPSPDGKQSALCMIVARPARYRGTANPRASRVLRCLFVPRVGLANPGGRLLRRLTGALILSSALIQHIASTNLLTVLNILISILPILLIHHQEVILHQDPGRTILLLDITPLLPHHNVPRRPPLTHKLIQMLRPQGVQISHPVPRRAPSSSAMERHRAIGSNIRRVPVDEKHS</sequence>
<protein>
    <submittedName>
        <fullName evidence="2">Uncharacterized protein</fullName>
    </submittedName>
</protein>
<reference evidence="2 3" key="1">
    <citation type="journal article" date="2018" name="Proc. Natl. Acad. Sci. U.S.A.">
        <title>Linking secondary metabolites to gene clusters through genome sequencing of six diverse Aspergillus species.</title>
        <authorList>
            <person name="Kaerboelling I."/>
            <person name="Vesth T.C."/>
            <person name="Frisvad J.C."/>
            <person name="Nybo J.L."/>
            <person name="Theobald S."/>
            <person name="Kuo A."/>
            <person name="Bowyer P."/>
            <person name="Matsuda Y."/>
            <person name="Mondo S."/>
            <person name="Lyhne E.K."/>
            <person name="Kogle M.E."/>
            <person name="Clum A."/>
            <person name="Lipzen A."/>
            <person name="Salamov A."/>
            <person name="Ngan C.Y."/>
            <person name="Daum C."/>
            <person name="Chiniquy J."/>
            <person name="Barry K."/>
            <person name="LaButti K."/>
            <person name="Haridas S."/>
            <person name="Simmons B.A."/>
            <person name="Magnuson J.K."/>
            <person name="Mortensen U.H."/>
            <person name="Larsen T.O."/>
            <person name="Grigoriev I.V."/>
            <person name="Baker S.E."/>
            <person name="Andersen M.R."/>
        </authorList>
    </citation>
    <scope>NUCLEOTIDE SEQUENCE [LARGE SCALE GENOMIC DNA]</scope>
    <source>
        <strain evidence="2 3">IBT 24754</strain>
    </source>
</reference>
<evidence type="ECO:0000313" key="2">
    <source>
        <dbReference type="EMBL" id="PTU21534.1"/>
    </source>
</evidence>
<comment type="caution">
    <text evidence="2">The sequence shown here is derived from an EMBL/GenBank/DDBJ whole genome shotgun (WGS) entry which is preliminary data.</text>
</comment>
<organism evidence="2 3">
    <name type="scientific">Aspergillus ochraceoroseus IBT 24754</name>
    <dbReference type="NCBI Taxonomy" id="1392256"/>
    <lineage>
        <taxon>Eukaryota</taxon>
        <taxon>Fungi</taxon>
        <taxon>Dikarya</taxon>
        <taxon>Ascomycota</taxon>
        <taxon>Pezizomycotina</taxon>
        <taxon>Eurotiomycetes</taxon>
        <taxon>Eurotiomycetidae</taxon>
        <taxon>Eurotiales</taxon>
        <taxon>Aspergillaceae</taxon>
        <taxon>Aspergillus</taxon>
        <taxon>Aspergillus subgen. Nidulantes</taxon>
    </lineage>
</organism>
<evidence type="ECO:0000256" key="1">
    <source>
        <dbReference type="SAM" id="MobiDB-lite"/>
    </source>
</evidence>
<name>A0A2T5LZ31_9EURO</name>
<evidence type="ECO:0000313" key="3">
    <source>
        <dbReference type="Proteomes" id="UP000244073"/>
    </source>
</evidence>
<dbReference type="RefSeq" id="XP_040752926.1">
    <property type="nucleotide sequence ID" value="XM_040899837.1"/>
</dbReference>
<gene>
    <name evidence="2" type="ORF">P175DRAFT_0531048</name>
</gene>
<dbReference type="Proteomes" id="UP000244073">
    <property type="component" value="Unassembled WGS sequence"/>
</dbReference>
<proteinExistence type="predicted"/>
<dbReference type="VEuPathDB" id="FungiDB:P175DRAFT_0531048"/>
<feature type="region of interest" description="Disordered" evidence="1">
    <location>
        <begin position="141"/>
        <end position="174"/>
    </location>
</feature>
<accession>A0A2T5LZ31</accession>
<dbReference type="AlphaFoldDB" id="A0A2T5LZ31"/>
<dbReference type="GeneID" id="63816719"/>
<dbReference type="EMBL" id="MSFN02000003">
    <property type="protein sequence ID" value="PTU21534.1"/>
    <property type="molecule type" value="Genomic_DNA"/>
</dbReference>